<dbReference type="AlphaFoldDB" id="A0A6A6CFE2"/>
<proteinExistence type="predicted"/>
<evidence type="ECO:0000256" key="2">
    <source>
        <dbReference type="ARBA" id="ARBA00022692"/>
    </source>
</evidence>
<name>A0A6A6CFE2_ZASCE</name>
<keyword evidence="2 8" id="KW-0812">Transmembrane</keyword>
<dbReference type="SUPFAM" id="SSF69593">
    <property type="entry name" value="Glycerol-3-phosphate (1)-acyltransferase"/>
    <property type="match status" value="1"/>
</dbReference>
<keyword evidence="1" id="KW-0808">Transferase</keyword>
<evidence type="ECO:0000256" key="5">
    <source>
        <dbReference type="ARBA" id="ARBA00023136"/>
    </source>
</evidence>
<dbReference type="PANTHER" id="PTHR23063">
    <property type="entry name" value="PHOSPHOLIPID ACYLTRANSFERASE"/>
    <property type="match status" value="1"/>
</dbReference>
<protein>
    <recommendedName>
        <fullName evidence="11">Phospholipid/glycerol acyltransferase domain-containing protein</fullName>
    </recommendedName>
</protein>
<organism evidence="9 10">
    <name type="scientific">Zasmidium cellare ATCC 36951</name>
    <dbReference type="NCBI Taxonomy" id="1080233"/>
    <lineage>
        <taxon>Eukaryota</taxon>
        <taxon>Fungi</taxon>
        <taxon>Dikarya</taxon>
        <taxon>Ascomycota</taxon>
        <taxon>Pezizomycotina</taxon>
        <taxon>Dothideomycetes</taxon>
        <taxon>Dothideomycetidae</taxon>
        <taxon>Mycosphaerellales</taxon>
        <taxon>Mycosphaerellaceae</taxon>
        <taxon>Zasmidium</taxon>
    </lineage>
</organism>
<dbReference type="GO" id="GO:0016746">
    <property type="term" value="F:acyltransferase activity"/>
    <property type="evidence" value="ECO:0007669"/>
    <property type="project" value="UniProtKB-KW"/>
</dbReference>
<dbReference type="GeneID" id="54570582"/>
<keyword evidence="4" id="KW-0443">Lipid metabolism</keyword>
<dbReference type="GO" id="GO:0006629">
    <property type="term" value="P:lipid metabolic process"/>
    <property type="evidence" value="ECO:0007669"/>
    <property type="project" value="UniProtKB-KW"/>
</dbReference>
<reference evidence="9" key="1">
    <citation type="journal article" date="2020" name="Stud. Mycol.">
        <title>101 Dothideomycetes genomes: a test case for predicting lifestyles and emergence of pathogens.</title>
        <authorList>
            <person name="Haridas S."/>
            <person name="Albert R."/>
            <person name="Binder M."/>
            <person name="Bloem J."/>
            <person name="Labutti K."/>
            <person name="Salamov A."/>
            <person name="Andreopoulos B."/>
            <person name="Baker S."/>
            <person name="Barry K."/>
            <person name="Bills G."/>
            <person name="Bluhm B."/>
            <person name="Cannon C."/>
            <person name="Castanera R."/>
            <person name="Culley D."/>
            <person name="Daum C."/>
            <person name="Ezra D."/>
            <person name="Gonzalez J."/>
            <person name="Henrissat B."/>
            <person name="Kuo A."/>
            <person name="Liang C."/>
            <person name="Lipzen A."/>
            <person name="Lutzoni F."/>
            <person name="Magnuson J."/>
            <person name="Mondo S."/>
            <person name="Nolan M."/>
            <person name="Ohm R."/>
            <person name="Pangilinan J."/>
            <person name="Park H.-J."/>
            <person name="Ramirez L."/>
            <person name="Alfaro M."/>
            <person name="Sun H."/>
            <person name="Tritt A."/>
            <person name="Yoshinaga Y."/>
            <person name="Zwiers L.-H."/>
            <person name="Turgeon B."/>
            <person name="Goodwin S."/>
            <person name="Spatafora J."/>
            <person name="Crous P."/>
            <person name="Grigoriev I."/>
        </authorList>
    </citation>
    <scope>NUCLEOTIDE SEQUENCE</scope>
    <source>
        <strain evidence="9">ATCC 36951</strain>
    </source>
</reference>
<evidence type="ECO:0008006" key="11">
    <source>
        <dbReference type="Google" id="ProtNLM"/>
    </source>
</evidence>
<dbReference type="OrthoDB" id="272512at2759"/>
<feature type="transmembrane region" description="Helical" evidence="8">
    <location>
        <begin position="32"/>
        <end position="55"/>
    </location>
</feature>
<sequence>MEKYGQYRDKGSGIAPFFPIAPPPSNFVFVPYHIFIFSLRLSLLVFAWAVWLLIIQWTPAGGLLRKANLWCILGIPGVWWIDIRVDGVQRGSLGKSGGSALPGPGSIIASSYTSPLDVIYLAAIFDPIFTQSFPGSRKVQPLSLEGALAGCFAMPSSPQNAVNLSELVKQNPQRVIVVFPESTTSNGRGVLRLSPSLLSATDTTHIFPVSLRYTPADVVTPIPGWIEAARFLWKLCSRSTHCIRVRIGLPMTLAQQKSVSDQEPRGRQRSNGYDTNFFDSFKANGGDGGNAESFSASLGPAEQRSLDIVAESLSRLGRAKTLGLGVEEKIKFVDAWTGKTKKRR</sequence>
<evidence type="ECO:0000256" key="4">
    <source>
        <dbReference type="ARBA" id="ARBA00023098"/>
    </source>
</evidence>
<dbReference type="EMBL" id="ML993600">
    <property type="protein sequence ID" value="KAF2165363.1"/>
    <property type="molecule type" value="Genomic_DNA"/>
</dbReference>
<dbReference type="Proteomes" id="UP000799537">
    <property type="component" value="Unassembled WGS sequence"/>
</dbReference>
<evidence type="ECO:0000256" key="1">
    <source>
        <dbReference type="ARBA" id="ARBA00022679"/>
    </source>
</evidence>
<evidence type="ECO:0000313" key="9">
    <source>
        <dbReference type="EMBL" id="KAF2165363.1"/>
    </source>
</evidence>
<accession>A0A6A6CFE2</accession>
<evidence type="ECO:0000256" key="7">
    <source>
        <dbReference type="SAM" id="MobiDB-lite"/>
    </source>
</evidence>
<keyword evidence="3 8" id="KW-1133">Transmembrane helix</keyword>
<dbReference type="PANTHER" id="PTHR23063:SF60">
    <property type="entry name" value="LYSOPHOSPHATIDIC ACID:OLEOYL-COA ACYLTRANSFERASE 1"/>
    <property type="match status" value="1"/>
</dbReference>
<evidence type="ECO:0000256" key="8">
    <source>
        <dbReference type="SAM" id="Phobius"/>
    </source>
</evidence>
<keyword evidence="5 8" id="KW-0472">Membrane</keyword>
<evidence type="ECO:0000256" key="6">
    <source>
        <dbReference type="ARBA" id="ARBA00023315"/>
    </source>
</evidence>
<keyword evidence="10" id="KW-1185">Reference proteome</keyword>
<feature type="region of interest" description="Disordered" evidence="7">
    <location>
        <begin position="256"/>
        <end position="275"/>
    </location>
</feature>
<keyword evidence="6" id="KW-0012">Acyltransferase</keyword>
<evidence type="ECO:0000313" key="10">
    <source>
        <dbReference type="Proteomes" id="UP000799537"/>
    </source>
</evidence>
<gene>
    <name evidence="9" type="ORF">M409DRAFT_67220</name>
</gene>
<evidence type="ECO:0000256" key="3">
    <source>
        <dbReference type="ARBA" id="ARBA00022989"/>
    </source>
</evidence>
<dbReference type="RefSeq" id="XP_033666252.1">
    <property type="nucleotide sequence ID" value="XM_033817310.1"/>
</dbReference>